<reference evidence="2" key="1">
    <citation type="submission" date="2022-01" db="EMBL/GenBank/DDBJ databases">
        <authorList>
            <person name="King R."/>
        </authorList>
    </citation>
    <scope>NUCLEOTIDE SEQUENCE</scope>
</reference>
<feature type="compositionally biased region" description="Basic residues" evidence="1">
    <location>
        <begin position="132"/>
        <end position="144"/>
    </location>
</feature>
<proteinExistence type="predicted"/>
<accession>A0A9P0C8S5</accession>
<evidence type="ECO:0000313" key="2">
    <source>
        <dbReference type="EMBL" id="CAH1099087.1"/>
    </source>
</evidence>
<feature type="compositionally biased region" description="Basic and acidic residues" evidence="1">
    <location>
        <begin position="18"/>
        <end position="34"/>
    </location>
</feature>
<feature type="compositionally biased region" description="Basic and acidic residues" evidence="1">
    <location>
        <begin position="117"/>
        <end position="131"/>
    </location>
</feature>
<evidence type="ECO:0000313" key="3">
    <source>
        <dbReference type="Proteomes" id="UP001153636"/>
    </source>
</evidence>
<dbReference type="Proteomes" id="UP001153636">
    <property type="component" value="Chromosome 1"/>
</dbReference>
<dbReference type="OrthoDB" id="6077919at2759"/>
<dbReference type="AlphaFoldDB" id="A0A9P0C8S5"/>
<feature type="region of interest" description="Disordered" evidence="1">
    <location>
        <begin position="1"/>
        <end position="146"/>
    </location>
</feature>
<sequence>MRQDAKHFIAYRKMSRAKRNDNRPVTDKELHEIVDYLGNSPNHENGYEIGEFSDSENDYETEEDEEDDKQSACESERGDENKQNSDNENEEHSEKESEQAGENNSEQASGNNSEQNNAHENEQSNEQERPPRATRNKSVLRGKNNHLWSSVVPQRRGFLRADIVLHLPGPKGDARKVETPLEVWNLIISEDIIETITIRTNEQIKRNHDETIELSYTKTTNVIEHIRIVVPCFWDWNFPAKISVFSYDNKADRHIRRQINKFTPIIKIWDVYISNCKAYYTPYEYCTIDEQLMSFPRKTNRWSMRVFYGMLDGSGINSMILLTFAKGDWAGKQNRTRRNFLKELGMSLVIPFLRERLRWPTLRRSLRQKIMDVLNEPVPDP</sequence>
<feature type="compositionally biased region" description="Basic and acidic residues" evidence="1">
    <location>
        <begin position="69"/>
        <end position="98"/>
    </location>
</feature>
<gene>
    <name evidence="2" type="ORF">PSYICH_LOCUS1413</name>
</gene>
<organism evidence="2 3">
    <name type="scientific">Psylliodes chrysocephalus</name>
    <dbReference type="NCBI Taxonomy" id="3402493"/>
    <lineage>
        <taxon>Eukaryota</taxon>
        <taxon>Metazoa</taxon>
        <taxon>Ecdysozoa</taxon>
        <taxon>Arthropoda</taxon>
        <taxon>Hexapoda</taxon>
        <taxon>Insecta</taxon>
        <taxon>Pterygota</taxon>
        <taxon>Neoptera</taxon>
        <taxon>Endopterygota</taxon>
        <taxon>Coleoptera</taxon>
        <taxon>Polyphaga</taxon>
        <taxon>Cucujiformia</taxon>
        <taxon>Chrysomeloidea</taxon>
        <taxon>Chrysomelidae</taxon>
        <taxon>Galerucinae</taxon>
        <taxon>Alticini</taxon>
        <taxon>Psylliodes</taxon>
    </lineage>
</organism>
<name>A0A9P0C8S5_9CUCU</name>
<evidence type="ECO:0008006" key="4">
    <source>
        <dbReference type="Google" id="ProtNLM"/>
    </source>
</evidence>
<keyword evidence="3" id="KW-1185">Reference proteome</keyword>
<evidence type="ECO:0000256" key="1">
    <source>
        <dbReference type="SAM" id="MobiDB-lite"/>
    </source>
</evidence>
<dbReference type="EMBL" id="OV651813">
    <property type="protein sequence ID" value="CAH1099087.1"/>
    <property type="molecule type" value="Genomic_DNA"/>
</dbReference>
<protein>
    <recommendedName>
        <fullName evidence="4">PiggyBac transposable element-derived protein domain-containing protein</fullName>
    </recommendedName>
</protein>
<feature type="compositionally biased region" description="Acidic residues" evidence="1">
    <location>
        <begin position="51"/>
        <end position="68"/>
    </location>
</feature>
<feature type="compositionally biased region" description="Polar residues" evidence="1">
    <location>
        <begin position="100"/>
        <end position="116"/>
    </location>
</feature>
<dbReference type="PANTHER" id="PTHR46599:SF6">
    <property type="entry name" value="DUAL SPECIFICITY PHOSPHATASE 26"/>
    <property type="match status" value="1"/>
</dbReference>
<dbReference type="PANTHER" id="PTHR46599">
    <property type="entry name" value="PIGGYBAC TRANSPOSABLE ELEMENT-DERIVED PROTEIN 4"/>
    <property type="match status" value="1"/>
</dbReference>